<gene>
    <name evidence="2" type="ORF">B6C91_03475</name>
    <name evidence="1" type="ORF">B6D08_02930</name>
</gene>
<dbReference type="RefSeq" id="WP_086300696.1">
    <property type="nucleotide sequence ID" value="NZ_MZNE01000010.1"/>
</dbReference>
<accession>A0A242NK89</accession>
<dbReference type="Proteomes" id="UP000194800">
    <property type="component" value="Unassembled WGS sequence"/>
</dbReference>
<evidence type="ECO:0000313" key="3">
    <source>
        <dbReference type="Proteomes" id="UP000194800"/>
    </source>
</evidence>
<protein>
    <submittedName>
        <fullName evidence="1">Uncharacterized protein</fullName>
    </submittedName>
</protein>
<evidence type="ECO:0000313" key="4">
    <source>
        <dbReference type="Proteomes" id="UP000194977"/>
    </source>
</evidence>
<keyword evidence="3" id="KW-1185">Reference proteome</keyword>
<proteinExistence type="predicted"/>
<dbReference type="AlphaFoldDB" id="A0A242NK89"/>
<sequence>MTQPTLEKFLDDVKHHEITVYQNNGVYRHLTFQTPFTNDMHFNITTVPGYLMITGDMGALVFFRCEDMFRFFRSDELLINPSYWGEKIQSTTYEAKDVSFLEFDIDEVKNLAQEDLDDFLADNELSNEDEGKLRDEFRRKILCSKNELEIREAVNNFNCNGFDFAEFWGVESRKYRYHYIWLCYAIVWGIKKFDEVSQ</sequence>
<evidence type="ECO:0000313" key="1">
    <source>
        <dbReference type="EMBL" id="OTQ00797.1"/>
    </source>
</evidence>
<comment type="caution">
    <text evidence="1">The sequence shown here is derived from an EMBL/GenBank/DDBJ whole genome shotgun (WGS) entry which is preliminary data.</text>
</comment>
<dbReference type="EMBL" id="NART01000009">
    <property type="protein sequence ID" value="OTQ11095.1"/>
    <property type="molecule type" value="Genomic_DNA"/>
</dbReference>
<reference evidence="3 4" key="1">
    <citation type="submission" date="2017-03" db="EMBL/GenBank/DDBJ databases">
        <title>Comparative genomics of honeybee gut symbionts reveal geographically distinct and subgroup specific antibiotic resistance.</title>
        <authorList>
            <person name="Ludvigsen J."/>
            <person name="Porcellato D."/>
            <person name="Labee-Lund T.M."/>
            <person name="Amdam G.V."/>
            <person name="Rudi K."/>
        </authorList>
    </citation>
    <scope>NUCLEOTIDE SEQUENCE [LARGE SCALE GENOMIC DNA]</scope>
    <source>
        <strain evidence="1 4">A-7-12</strain>
        <strain evidence="2 3">A-9-12</strain>
    </source>
</reference>
<organism evidence="1 4">
    <name type="scientific">Gilliamella apicola</name>
    <dbReference type="NCBI Taxonomy" id="1196095"/>
    <lineage>
        <taxon>Bacteria</taxon>
        <taxon>Pseudomonadati</taxon>
        <taxon>Pseudomonadota</taxon>
        <taxon>Gammaproteobacteria</taxon>
        <taxon>Orbales</taxon>
        <taxon>Orbaceae</taxon>
        <taxon>Gilliamella</taxon>
    </lineage>
</organism>
<dbReference type="OrthoDB" id="4205565at2"/>
<dbReference type="Proteomes" id="UP000194977">
    <property type="component" value="Unassembled WGS sequence"/>
</dbReference>
<name>A0A242NK89_9GAMM</name>
<dbReference type="EMBL" id="NARP01000006">
    <property type="protein sequence ID" value="OTQ00797.1"/>
    <property type="molecule type" value="Genomic_DNA"/>
</dbReference>
<evidence type="ECO:0000313" key="2">
    <source>
        <dbReference type="EMBL" id="OTQ11095.1"/>
    </source>
</evidence>